<comment type="similarity">
    <text evidence="1">Belongs to the AfsR/DnrI/RedD regulatory family.</text>
</comment>
<dbReference type="AlphaFoldDB" id="A0A2R4SXM0"/>
<evidence type="ECO:0000313" key="9">
    <source>
        <dbReference type="EMBL" id="AVZ71584.1"/>
    </source>
</evidence>
<dbReference type="Gene3D" id="3.40.50.300">
    <property type="entry name" value="P-loop containing nucleotide triphosphate hydrolases"/>
    <property type="match status" value="1"/>
</dbReference>
<dbReference type="OrthoDB" id="581105at2"/>
<dbReference type="SUPFAM" id="SSF48452">
    <property type="entry name" value="TPR-like"/>
    <property type="match status" value="2"/>
</dbReference>
<dbReference type="Gene3D" id="1.10.10.10">
    <property type="entry name" value="Winged helix-like DNA-binding domain superfamily/Winged helix DNA-binding domain"/>
    <property type="match status" value="1"/>
</dbReference>
<organism evidence="9 10">
    <name type="scientific">Streptomyces lunaelactis</name>
    <dbReference type="NCBI Taxonomy" id="1535768"/>
    <lineage>
        <taxon>Bacteria</taxon>
        <taxon>Bacillati</taxon>
        <taxon>Actinomycetota</taxon>
        <taxon>Actinomycetes</taxon>
        <taxon>Kitasatosporales</taxon>
        <taxon>Streptomycetaceae</taxon>
        <taxon>Streptomyces</taxon>
    </lineage>
</organism>
<dbReference type="SMART" id="SM00862">
    <property type="entry name" value="Trans_reg_C"/>
    <property type="match status" value="1"/>
</dbReference>
<dbReference type="SMART" id="SM01043">
    <property type="entry name" value="BTAD"/>
    <property type="match status" value="1"/>
</dbReference>
<dbReference type="GO" id="GO:0043531">
    <property type="term" value="F:ADP binding"/>
    <property type="evidence" value="ECO:0007669"/>
    <property type="project" value="InterPro"/>
</dbReference>
<feature type="domain" description="OmpR/PhoB-type" evidence="8">
    <location>
        <begin position="1"/>
        <end position="89"/>
    </location>
</feature>
<dbReference type="PROSITE" id="PS50005">
    <property type="entry name" value="TPR"/>
    <property type="match status" value="1"/>
</dbReference>
<dbReference type="GO" id="GO:0003677">
    <property type="term" value="F:DNA binding"/>
    <property type="evidence" value="ECO:0007669"/>
    <property type="project" value="UniProtKB-UniRule"/>
</dbReference>
<dbReference type="InterPro" id="IPR005158">
    <property type="entry name" value="BTAD"/>
</dbReference>
<dbReference type="SUPFAM" id="SSF52540">
    <property type="entry name" value="P-loop containing nucleoside triphosphate hydrolases"/>
    <property type="match status" value="1"/>
</dbReference>
<dbReference type="Pfam" id="PF03704">
    <property type="entry name" value="BTAD"/>
    <property type="match status" value="1"/>
</dbReference>
<evidence type="ECO:0000256" key="6">
    <source>
        <dbReference type="PROSITE-ProRule" id="PRU00339"/>
    </source>
</evidence>
<dbReference type="InterPro" id="IPR016032">
    <property type="entry name" value="Sig_transdc_resp-reg_C-effctor"/>
</dbReference>
<dbReference type="KEGG" id="slk:SLUN_04610"/>
<evidence type="ECO:0000256" key="2">
    <source>
        <dbReference type="ARBA" id="ARBA00023012"/>
    </source>
</evidence>
<dbReference type="Proteomes" id="UP000244201">
    <property type="component" value="Chromosome"/>
</dbReference>
<keyword evidence="5" id="KW-0804">Transcription</keyword>
<protein>
    <submittedName>
        <fullName evidence="9">AfsR family transcriptional regulator</fullName>
    </submittedName>
</protein>
<dbReference type="PANTHER" id="PTHR35807">
    <property type="entry name" value="TRANSCRIPTIONAL REGULATOR REDD-RELATED"/>
    <property type="match status" value="1"/>
</dbReference>
<dbReference type="SUPFAM" id="SSF46894">
    <property type="entry name" value="C-terminal effector domain of the bipartite response regulators"/>
    <property type="match status" value="1"/>
</dbReference>
<name>A0A2R4SXM0_9ACTN</name>
<dbReference type="Gene3D" id="1.25.40.10">
    <property type="entry name" value="Tetratricopeptide repeat domain"/>
    <property type="match status" value="3"/>
</dbReference>
<dbReference type="EMBL" id="CP026304">
    <property type="protein sequence ID" value="AVZ71584.1"/>
    <property type="molecule type" value="Genomic_DNA"/>
</dbReference>
<dbReference type="InterPro" id="IPR011990">
    <property type="entry name" value="TPR-like_helical_dom_sf"/>
</dbReference>
<evidence type="ECO:0000256" key="1">
    <source>
        <dbReference type="ARBA" id="ARBA00005820"/>
    </source>
</evidence>
<evidence type="ECO:0000313" key="10">
    <source>
        <dbReference type="Proteomes" id="UP000244201"/>
    </source>
</evidence>
<keyword evidence="3" id="KW-0805">Transcription regulation</keyword>
<sequence length="936" mass="100697">MRFAVLGPVRSWCGPDEVDLGPPKQRAVLAVLLLGEGAQVPVDALVDAVWGTGSPGSAVSSLRTYVHRLRRLLGPLAILSVRDGYQMHTSPESLDLAAFRDLVARGDRARRDNDAKTAARYLNDALAHWQGTALAGIRGEYAQAQRKRLDRLRLSALEASLAVRLELGEHADAARELAALVAEHPLDERFREMLMLALYRSGRQAEALVTYKEARAVLADELGVDPGPELRHMFERILRADAGLIAPPTPAPAPDQPTPAQLPAELPAFVGRAAQLAQLDLLLPGNGEVPTTIVVSAIAGMAGVGKSTFAVHWAHHVSSRFPDGQLYIDLRGFDPAGLPVSPDRALRTLLESLGADPQSLPQDADALVACYRTRLAGRRVLLLLDNASDAQQVRPLLPASPGCLVIVTSRNRLSGLIATDGACPVHLDVLSVAEARDFLVRRLGADRVAAEPTAVDEIIELCARLPLALSIAAARALTCSGFPLASLAGELADGQNRLDAFNMPDTATDVRAVFSWSYHALTPAAARLFRLIALHPGPDTSLAAAASLAGLTVAHTHQLLTELTHAHLVDEPVPGRYAAHDLLRTYAGELARASDTPEEHHTARVRVLDHYLHSAHRAGRAYSPDRPAIVLSAPSRGVRVEEFAPEPGHSGPAAAWFDAERAVLMAAIRTAAAHGLDTHTWQLAWAVGHYLDRKGLWHDLEATQNIAMEAAERLGDPRAQAHVHQGLARAATDLGRVEEARNRMERAVELFTAAGDVTACAESIRVLSRAAERQGDLEAALSHAQQALALHRAAGHSARTAAALNAVGWCHTLLGQHQQALDHCQEALTIKELPDRPYLKADVWDSIGLAQHHLGRYTEAVASYEQALVLFREVGVAYAEADTLSRLGDTHHVVGRVASAREAWAEALVILERLGHTDAEVVRAKLTGLTENRPCN</sequence>
<evidence type="ECO:0000256" key="4">
    <source>
        <dbReference type="ARBA" id="ARBA00023125"/>
    </source>
</evidence>
<accession>A0A2R4SXM0</accession>
<gene>
    <name evidence="9" type="ORF">SLUN_04610</name>
</gene>
<dbReference type="InterPro" id="IPR027417">
    <property type="entry name" value="P-loop_NTPase"/>
</dbReference>
<dbReference type="GO" id="GO:0006355">
    <property type="term" value="P:regulation of DNA-templated transcription"/>
    <property type="evidence" value="ECO:0007669"/>
    <property type="project" value="InterPro"/>
</dbReference>
<dbReference type="GO" id="GO:0000160">
    <property type="term" value="P:phosphorelay signal transduction system"/>
    <property type="evidence" value="ECO:0007669"/>
    <property type="project" value="UniProtKB-KW"/>
</dbReference>
<reference evidence="9 10" key="1">
    <citation type="submission" date="2018-01" db="EMBL/GenBank/DDBJ databases">
        <title>Complete genome sequence of Streptomyces lunaelactis MM109T, a Ferroverdin A producer isolated from cave moonmilk deposits.</title>
        <authorList>
            <person name="Naome A."/>
            <person name="Martinet L."/>
            <person name="Maciejewska M."/>
            <person name="Anderssen S."/>
            <person name="Adam D."/>
            <person name="Tenconi E."/>
            <person name="Deflandre B."/>
            <person name="Arguelles-Arias A."/>
            <person name="Calusinska M."/>
            <person name="Copieters W."/>
            <person name="Karim L."/>
            <person name="Hanikenne M."/>
            <person name="Baurain D."/>
            <person name="van Wezel G."/>
            <person name="Smargiasso N."/>
            <person name="de Pauw E."/>
            <person name="Delfosse P."/>
            <person name="Rigali S."/>
        </authorList>
    </citation>
    <scope>NUCLEOTIDE SEQUENCE [LARGE SCALE GENOMIC DNA]</scope>
    <source>
        <strain evidence="9 10">MM109</strain>
    </source>
</reference>
<keyword evidence="10" id="KW-1185">Reference proteome</keyword>
<dbReference type="InterPro" id="IPR036388">
    <property type="entry name" value="WH-like_DNA-bd_sf"/>
</dbReference>
<keyword evidence="4 7" id="KW-0238">DNA-binding</keyword>
<feature type="DNA-binding region" description="OmpR/PhoB-type" evidence="7">
    <location>
        <begin position="1"/>
        <end position="89"/>
    </location>
</feature>
<keyword evidence="2" id="KW-0902">Two-component regulatory system</keyword>
<dbReference type="InterPro" id="IPR019734">
    <property type="entry name" value="TPR_rpt"/>
</dbReference>
<dbReference type="InterPro" id="IPR051677">
    <property type="entry name" value="AfsR-DnrI-RedD_regulator"/>
</dbReference>
<evidence type="ECO:0000259" key="8">
    <source>
        <dbReference type="PROSITE" id="PS51755"/>
    </source>
</evidence>
<proteinExistence type="inferred from homology"/>
<feature type="repeat" description="TPR" evidence="6">
    <location>
        <begin position="841"/>
        <end position="874"/>
    </location>
</feature>
<evidence type="ECO:0000256" key="5">
    <source>
        <dbReference type="ARBA" id="ARBA00023163"/>
    </source>
</evidence>
<dbReference type="PROSITE" id="PS51755">
    <property type="entry name" value="OMPR_PHOB"/>
    <property type="match status" value="1"/>
</dbReference>
<evidence type="ECO:0000256" key="3">
    <source>
        <dbReference type="ARBA" id="ARBA00023015"/>
    </source>
</evidence>
<dbReference type="SMART" id="SM00028">
    <property type="entry name" value="TPR"/>
    <property type="match status" value="5"/>
</dbReference>
<dbReference type="InterPro" id="IPR001867">
    <property type="entry name" value="OmpR/PhoB-type_DNA-bd"/>
</dbReference>
<keyword evidence="6" id="KW-0802">TPR repeat</keyword>
<dbReference type="CDD" id="cd15831">
    <property type="entry name" value="BTAD"/>
    <property type="match status" value="1"/>
</dbReference>
<dbReference type="PRINTS" id="PR00364">
    <property type="entry name" value="DISEASERSIST"/>
</dbReference>
<dbReference type="Pfam" id="PF13181">
    <property type="entry name" value="TPR_8"/>
    <property type="match status" value="1"/>
</dbReference>
<dbReference type="PANTHER" id="PTHR35807:SF1">
    <property type="entry name" value="TRANSCRIPTIONAL REGULATOR REDD"/>
    <property type="match status" value="1"/>
</dbReference>
<evidence type="ECO:0000256" key="7">
    <source>
        <dbReference type="PROSITE-ProRule" id="PRU01091"/>
    </source>
</evidence>
<dbReference type="Pfam" id="PF13424">
    <property type="entry name" value="TPR_12"/>
    <property type="match status" value="1"/>
</dbReference>